<dbReference type="AlphaFoldDB" id="A0A9D1N3Z1"/>
<dbReference type="PANTHER" id="PTHR18849">
    <property type="entry name" value="LEUCINE RICH REPEAT PROTEIN"/>
    <property type="match status" value="1"/>
</dbReference>
<sequence>GGAYLLFSEYALLGGRLVARGSASLTLAEGTLPAAERLGALGALGTLDLRGRDDVTPAYVDAARAALPEGCAVLWTIRLSDGAFDSTSEALTLPHCTAQDAALLPCFTQLKRVDATGSTAYAALYAAAQALPETAFTYALPLGDTALTNADESVRAAGVDDVSALFEALAYFPALRSLDLRGGTADAADMRALAAAYPDIRLRYTVRIGEKEFDSDETAPDLTGVTFASAEEAVGFLSCFGALASADLTGTGLSGAQAQEVAAAFPEAAVRYPVALCGAEFPSDAAELDLRALAVDAQALQAGLAAFPALTAVYLPDGALSEADAQALEAAYPAVLFVRQVEVLGKTVSNGVEELDLSGTRLSGPEQAEEALALLPRLKKLILCDTGLTDEQMAALSAAHPQVRFVWTVQIGPHRVRTDATGFSTANPSKYTNPNASDEYNERVRTTKRLKEGDLAPLVYCTDLVALDLGHNYLTDADLAVIAQLQNLEILILADNKITDISALKSLKKLRYIELFMNEIPDVSPLASLTELVDVNICNIGLTDLSPLYGMTWLERLWYGMNPASRADEEALAAALPECQCNYTTRDETGEGWREHERYTWMRSFFK</sequence>
<keyword evidence="1" id="KW-0433">Leucine-rich repeat</keyword>
<dbReference type="Pfam" id="PF13855">
    <property type="entry name" value="LRR_8"/>
    <property type="match status" value="1"/>
</dbReference>
<reference evidence="3" key="2">
    <citation type="journal article" date="2021" name="PeerJ">
        <title>Extensive microbial diversity within the chicken gut microbiome revealed by metagenomics and culture.</title>
        <authorList>
            <person name="Gilroy R."/>
            <person name="Ravi A."/>
            <person name="Getino M."/>
            <person name="Pursley I."/>
            <person name="Horton D.L."/>
            <person name="Alikhan N.F."/>
            <person name="Baker D."/>
            <person name="Gharbi K."/>
            <person name="Hall N."/>
            <person name="Watson M."/>
            <person name="Adriaenssens E.M."/>
            <person name="Foster-Nyarko E."/>
            <person name="Jarju S."/>
            <person name="Secka A."/>
            <person name="Antonio M."/>
            <person name="Oren A."/>
            <person name="Chaudhuri R.R."/>
            <person name="La Ragione R."/>
            <person name="Hildebrand F."/>
            <person name="Pallen M.J."/>
        </authorList>
    </citation>
    <scope>NUCLEOTIDE SEQUENCE</scope>
    <source>
        <strain evidence="3">ChiGjej2B2-16831</strain>
    </source>
</reference>
<dbReference type="EMBL" id="DVNZ01000131">
    <property type="protein sequence ID" value="HIU94312.1"/>
    <property type="molecule type" value="Genomic_DNA"/>
</dbReference>
<proteinExistence type="predicted"/>
<dbReference type="PANTHER" id="PTHR18849:SF0">
    <property type="entry name" value="CILIA- AND FLAGELLA-ASSOCIATED PROTEIN 410-RELATED"/>
    <property type="match status" value="1"/>
</dbReference>
<dbReference type="Proteomes" id="UP000824128">
    <property type="component" value="Unassembled WGS sequence"/>
</dbReference>
<dbReference type="PROSITE" id="PS51450">
    <property type="entry name" value="LRR"/>
    <property type="match status" value="2"/>
</dbReference>
<evidence type="ECO:0000313" key="3">
    <source>
        <dbReference type="EMBL" id="HIU94312.1"/>
    </source>
</evidence>
<feature type="non-terminal residue" evidence="3">
    <location>
        <position position="1"/>
    </location>
</feature>
<gene>
    <name evidence="3" type="ORF">IAD24_04055</name>
</gene>
<evidence type="ECO:0000313" key="4">
    <source>
        <dbReference type="Proteomes" id="UP000824128"/>
    </source>
</evidence>
<evidence type="ECO:0000256" key="2">
    <source>
        <dbReference type="ARBA" id="ARBA00022737"/>
    </source>
</evidence>
<organism evidence="3 4">
    <name type="scientific">Candidatus Aphodomorpha intestinavium</name>
    <dbReference type="NCBI Taxonomy" id="2840672"/>
    <lineage>
        <taxon>Bacteria</taxon>
        <taxon>Bacillati</taxon>
        <taxon>Bacillota</taxon>
        <taxon>Clostridia</taxon>
        <taxon>Eubacteriales</taxon>
        <taxon>Candidatus Aphodomorpha</taxon>
    </lineage>
</organism>
<dbReference type="Gene3D" id="3.80.10.10">
    <property type="entry name" value="Ribonuclease Inhibitor"/>
    <property type="match status" value="2"/>
</dbReference>
<keyword evidence="2" id="KW-0677">Repeat</keyword>
<dbReference type="InterPro" id="IPR001611">
    <property type="entry name" value="Leu-rich_rpt"/>
</dbReference>
<evidence type="ECO:0000256" key="1">
    <source>
        <dbReference type="ARBA" id="ARBA00022614"/>
    </source>
</evidence>
<protein>
    <submittedName>
        <fullName evidence="3">Leucine-rich repeat domain-containing protein</fullName>
    </submittedName>
</protein>
<reference evidence="3" key="1">
    <citation type="submission" date="2020-10" db="EMBL/GenBank/DDBJ databases">
        <authorList>
            <person name="Gilroy R."/>
        </authorList>
    </citation>
    <scope>NUCLEOTIDE SEQUENCE</scope>
    <source>
        <strain evidence="3">ChiGjej2B2-16831</strain>
    </source>
</reference>
<comment type="caution">
    <text evidence="3">The sequence shown here is derived from an EMBL/GenBank/DDBJ whole genome shotgun (WGS) entry which is preliminary data.</text>
</comment>
<dbReference type="InterPro" id="IPR032675">
    <property type="entry name" value="LRR_dom_sf"/>
</dbReference>
<accession>A0A9D1N3Z1</accession>
<dbReference type="SUPFAM" id="SSF52047">
    <property type="entry name" value="RNI-like"/>
    <property type="match status" value="1"/>
</dbReference>
<name>A0A9D1N3Z1_9FIRM</name>